<dbReference type="InterPro" id="IPR001223">
    <property type="entry name" value="Glyco_hydro18_cat"/>
</dbReference>
<dbReference type="SUPFAM" id="SSF54556">
    <property type="entry name" value="Chitinase insertion domain"/>
    <property type="match status" value="1"/>
</dbReference>
<protein>
    <recommendedName>
        <fullName evidence="2">chitinase</fullName>
        <ecNumber evidence="2">3.2.1.14</ecNumber>
    </recommendedName>
</protein>
<dbReference type="InterPro" id="IPR011583">
    <property type="entry name" value="Chitinase_II/V-like_cat"/>
</dbReference>
<name>A0A178ETJ6_TRIRU</name>
<evidence type="ECO:0000313" key="5">
    <source>
        <dbReference type="EMBL" id="OAL63025.1"/>
    </source>
</evidence>
<feature type="region of interest" description="Disordered" evidence="3">
    <location>
        <begin position="991"/>
        <end position="1063"/>
    </location>
</feature>
<dbReference type="Gene3D" id="3.10.50.10">
    <property type="match status" value="1"/>
</dbReference>
<dbReference type="Proteomes" id="UP000243015">
    <property type="component" value="Unassembled WGS sequence"/>
</dbReference>
<evidence type="ECO:0000256" key="2">
    <source>
        <dbReference type="ARBA" id="ARBA00012729"/>
    </source>
</evidence>
<dbReference type="EMBL" id="LHPM01000018">
    <property type="protein sequence ID" value="OAL63025.1"/>
    <property type="molecule type" value="Genomic_DNA"/>
</dbReference>
<feature type="region of interest" description="Disordered" evidence="3">
    <location>
        <begin position="692"/>
        <end position="717"/>
    </location>
</feature>
<dbReference type="PANTHER" id="PTHR11177:SF333">
    <property type="entry name" value="CHITINASE"/>
    <property type="match status" value="1"/>
</dbReference>
<evidence type="ECO:0000313" key="6">
    <source>
        <dbReference type="Proteomes" id="UP000243015"/>
    </source>
</evidence>
<reference evidence="5 6" key="1">
    <citation type="submission" date="2016-05" db="EMBL/GenBank/DDBJ databases">
        <title>Genome sequencing of Trichophyton rubrum CMCC(F)T1i isolated from hair.</title>
        <authorList>
            <person name="Zhan P."/>
            <person name="Tao Y."/>
            <person name="Liu W."/>
        </authorList>
    </citation>
    <scope>NUCLEOTIDE SEQUENCE [LARGE SCALE GENOMIC DNA]</scope>
    <source>
        <strain evidence="6">CMCC(F)T1i</strain>
    </source>
</reference>
<organism evidence="5 6">
    <name type="scientific">Trichophyton rubrum</name>
    <name type="common">Athlete's foot fungus</name>
    <name type="synonym">Epidermophyton rubrum</name>
    <dbReference type="NCBI Taxonomy" id="5551"/>
    <lineage>
        <taxon>Eukaryota</taxon>
        <taxon>Fungi</taxon>
        <taxon>Dikarya</taxon>
        <taxon>Ascomycota</taxon>
        <taxon>Pezizomycotina</taxon>
        <taxon>Eurotiomycetes</taxon>
        <taxon>Eurotiomycetidae</taxon>
        <taxon>Onygenales</taxon>
        <taxon>Arthrodermataceae</taxon>
        <taxon>Trichophyton</taxon>
    </lineage>
</organism>
<dbReference type="Pfam" id="PF00704">
    <property type="entry name" value="Glyco_hydro_18"/>
    <property type="match status" value="1"/>
</dbReference>
<feature type="domain" description="GH18" evidence="4">
    <location>
        <begin position="105"/>
        <end position="459"/>
    </location>
</feature>
<dbReference type="AlphaFoldDB" id="A0A178ETJ6"/>
<accession>A0A178ETJ6</accession>
<dbReference type="Gene3D" id="3.20.20.80">
    <property type="entry name" value="Glycosidases"/>
    <property type="match status" value="1"/>
</dbReference>
<dbReference type="VEuPathDB" id="FungiDB:TERG_11658"/>
<dbReference type="VEuPathDB" id="FungiDB:TERG_11656"/>
<feature type="compositionally biased region" description="Basic residues" evidence="3">
    <location>
        <begin position="704"/>
        <end position="715"/>
    </location>
</feature>
<dbReference type="SUPFAM" id="SSF51445">
    <property type="entry name" value="(Trans)glycosidases"/>
    <property type="match status" value="1"/>
</dbReference>
<dbReference type="PANTHER" id="PTHR11177">
    <property type="entry name" value="CHITINASE"/>
    <property type="match status" value="1"/>
</dbReference>
<evidence type="ECO:0000256" key="3">
    <source>
        <dbReference type="SAM" id="MobiDB-lite"/>
    </source>
</evidence>
<dbReference type="InterPro" id="IPR017853">
    <property type="entry name" value="GH"/>
</dbReference>
<comment type="caution">
    <text evidence="5">The sequence shown here is derived from an EMBL/GenBank/DDBJ whole genome shotgun (WGS) entry which is preliminary data.</text>
</comment>
<dbReference type="VEuPathDB" id="FungiDB:TERG_11657"/>
<dbReference type="EC" id="3.2.1.14" evidence="2"/>
<dbReference type="GO" id="GO:0008843">
    <property type="term" value="F:endochitinase activity"/>
    <property type="evidence" value="ECO:0007669"/>
    <property type="project" value="UniProtKB-EC"/>
</dbReference>
<gene>
    <name evidence="5" type="ORF">A7C99_5411</name>
</gene>
<dbReference type="SMART" id="SM00636">
    <property type="entry name" value="Glyco_18"/>
    <property type="match status" value="1"/>
</dbReference>
<dbReference type="InterPro" id="IPR050314">
    <property type="entry name" value="Glycosyl_Hydrlase_18"/>
</dbReference>
<dbReference type="VEuPathDB" id="FungiDB:TERG_11659"/>
<evidence type="ECO:0000256" key="1">
    <source>
        <dbReference type="ARBA" id="ARBA00008682"/>
    </source>
</evidence>
<dbReference type="GO" id="GO:0005975">
    <property type="term" value="P:carbohydrate metabolic process"/>
    <property type="evidence" value="ECO:0007669"/>
    <property type="project" value="InterPro"/>
</dbReference>
<feature type="compositionally biased region" description="Basic residues" evidence="3">
    <location>
        <begin position="1048"/>
        <end position="1063"/>
    </location>
</feature>
<proteinExistence type="inferred from homology"/>
<dbReference type="GO" id="GO:0008061">
    <property type="term" value="F:chitin binding"/>
    <property type="evidence" value="ECO:0007669"/>
    <property type="project" value="InterPro"/>
</dbReference>
<evidence type="ECO:0000259" key="4">
    <source>
        <dbReference type="PROSITE" id="PS51910"/>
    </source>
</evidence>
<dbReference type="InterPro" id="IPR029070">
    <property type="entry name" value="Chitinase_insertion_sf"/>
</dbReference>
<dbReference type="PROSITE" id="PS51910">
    <property type="entry name" value="GH18_2"/>
    <property type="match status" value="1"/>
</dbReference>
<sequence>MAEGTPIISWEAAFSSPYPDRMFLLQLSLTRLDTWASLWLVTALIWLADGKALNETLYKPRFKPPSKSTPRFAKDANISVAGRPVLYNSHKFATTGDLPIGTCAPGTPCVNGACCSKARLFYSIFLEPRLMIVSSSAVLDVSQAMEGVGMFLARPVKTLPGLEPRAAQTRRDHAFKFRGMEVWAAIGGWSFNDETNSPNTRTAFSDMVSTAANRAKFISALLRFMKTYGFDGADLDWEYPGAEDRGGKVEDTANLVLLLKEMRAAFQGQYGLSATLPASFWYLRWFDVNQMQHYLDWFNVMTYDIHGVWDASSKFSGPFVRPHTNLTEIGEGLDLLWRAGVEPTKVILGLGWYGRSFTLEDSSCSKPGCRFTQGGAPGRCTRNSGTLSNAEIVEIINEHNLTPIYDKSNWALPVIEIALHKINYANSLCLAGTMIWAIDLDDLNGTTNSHTIGTGLGKFNIHFTGGVFFDGGDDSWSEDTIAEVRKSAYVSDSCYTSFCGESCAEGYTAFTYMRGQVDGIKFNTSCADRDTVQSLCCVSGGNPGRCEWRGWRGQGLSCSGGCRDELDSILAVNSNHVLEVKELGIKEEYVEVYCCRGYMPPENVHAKDVALIDANSVVNTYSNLNKRDNQSAAAKCASVTAIILAGGAVLGVITGGIGAVAVAGISYAVCITSQASVPGAIVKGGYSGALRPRPGNNKVQKTPATRKKGSGHKTKVNSQGQRLFGTHALVTYASTDKDCSVTYTCSYGVGYDEVCDNQRWGIDKILGGHRVYHYAGMRVDMRRQEKWRSDHHIKYKEWPTDQSDRNYCEVDEFPMGSLLESGGNVPQALRAIDGDANGLQGNEFQYFISATWAPCYALLMSAPPITWEFEGPFPGDNRLVATGFIGKYGFNSMVPEHRCFAKWEDHGVTKTIRDHGFRVDTADPMFSTPYDWTFQNYKRDPGSLDPADIPVDVNSAAHLRRRAKQLTATCAEADSPESIMAKWWYDNYGSGSSVSGSPPAPTDPAEGLDDASTDSSVVRSTPSRKGHSISLPAATDPPPQGQVGNRHSQGHSRRHHKHRKGDF</sequence>
<comment type="similarity">
    <text evidence="1">Belongs to the glycosyl hydrolase 18 family. Chitinase class V subfamily.</text>
</comment>